<gene>
    <name evidence="3" type="ORF">MNB_SM-7-956</name>
</gene>
<dbReference type="InterPro" id="IPR011990">
    <property type="entry name" value="TPR-like_helical_dom_sf"/>
</dbReference>
<dbReference type="Gene3D" id="1.25.40.10">
    <property type="entry name" value="Tetratricopeptide repeat domain"/>
    <property type="match status" value="1"/>
</dbReference>
<evidence type="ECO:0000256" key="1">
    <source>
        <dbReference type="SAM" id="MobiDB-lite"/>
    </source>
</evidence>
<protein>
    <submittedName>
        <fullName evidence="3">Uncharacterized PE-PGRS family protein PE_PGRS34</fullName>
    </submittedName>
</protein>
<feature type="transmembrane region" description="Helical" evidence="2">
    <location>
        <begin position="122"/>
        <end position="144"/>
    </location>
</feature>
<evidence type="ECO:0000256" key="2">
    <source>
        <dbReference type="SAM" id="Phobius"/>
    </source>
</evidence>
<feature type="compositionally biased region" description="Acidic residues" evidence="1">
    <location>
        <begin position="247"/>
        <end position="262"/>
    </location>
</feature>
<name>A0A1W1BJI2_9ZZZZ</name>
<accession>A0A1W1BJI2</accession>
<reference evidence="3" key="1">
    <citation type="submission" date="2016-10" db="EMBL/GenBank/DDBJ databases">
        <authorList>
            <person name="de Groot N.N."/>
        </authorList>
    </citation>
    <scope>NUCLEOTIDE SEQUENCE</scope>
</reference>
<dbReference type="SUPFAM" id="SSF48452">
    <property type="entry name" value="TPR-like"/>
    <property type="match status" value="1"/>
</dbReference>
<keyword evidence="2" id="KW-1133">Transmembrane helix</keyword>
<dbReference type="AlphaFoldDB" id="A0A1W1BJI2"/>
<feature type="compositionally biased region" description="Basic and acidic residues" evidence="1">
    <location>
        <begin position="209"/>
        <end position="220"/>
    </location>
</feature>
<evidence type="ECO:0000313" key="3">
    <source>
        <dbReference type="EMBL" id="SFV53677.1"/>
    </source>
</evidence>
<organism evidence="3">
    <name type="scientific">hydrothermal vent metagenome</name>
    <dbReference type="NCBI Taxonomy" id="652676"/>
    <lineage>
        <taxon>unclassified sequences</taxon>
        <taxon>metagenomes</taxon>
        <taxon>ecological metagenomes</taxon>
    </lineage>
</organism>
<feature type="compositionally biased region" description="Polar residues" evidence="1">
    <location>
        <begin position="221"/>
        <end position="236"/>
    </location>
</feature>
<keyword evidence="2" id="KW-0812">Transmembrane</keyword>
<proteinExistence type="predicted"/>
<sequence>MKVRNIFLILIFSTVALFANSLPSIHQIYQTVEAGNINQAHRMIEEVLRVHPNSAKAHYIDAQILVRQGDRVRANEELQRAESLAPNLPFVKPYDVMKLKQEISGARGGYQIAEPLHKQSSFPWGTLIIFLIAIAILFMVFKAFSARRNNNQRGINPNNPAHPYSGQQGYGNTSGGGFGSGIFGGLMSGLAAGAGFAAGESLFKHFSSDESSEDISHQDSDNNFTPNDFTPQSSFSDDNDFGISDDTSWDDIGDDSDMGDSW</sequence>
<dbReference type="EMBL" id="FPHB01000022">
    <property type="protein sequence ID" value="SFV53677.1"/>
    <property type="molecule type" value="Genomic_DNA"/>
</dbReference>
<feature type="region of interest" description="Disordered" evidence="1">
    <location>
        <begin position="209"/>
        <end position="262"/>
    </location>
</feature>
<keyword evidence="2" id="KW-0472">Membrane</keyword>